<protein>
    <recommendedName>
        <fullName evidence="11">Cytochrome P450</fullName>
    </recommendedName>
</protein>
<dbReference type="Gene3D" id="1.10.630.10">
    <property type="entry name" value="Cytochrome P450"/>
    <property type="match status" value="2"/>
</dbReference>
<dbReference type="PRINTS" id="PR00463">
    <property type="entry name" value="EP450I"/>
</dbReference>
<accession>A0ABY6LQG7</accession>
<evidence type="ECO:0000256" key="6">
    <source>
        <dbReference type="ARBA" id="ARBA00023033"/>
    </source>
</evidence>
<evidence type="ECO:0000256" key="5">
    <source>
        <dbReference type="ARBA" id="ARBA00023004"/>
    </source>
</evidence>
<dbReference type="InterPro" id="IPR036396">
    <property type="entry name" value="Cyt_P450_sf"/>
</dbReference>
<reference evidence="9 10" key="1">
    <citation type="submission" date="2022-01" db="EMBL/GenBank/DDBJ databases">
        <title>A chromosomal length assembly of Cordylochernes scorpioides.</title>
        <authorList>
            <person name="Zeh D."/>
            <person name="Zeh J."/>
        </authorList>
    </citation>
    <scope>NUCLEOTIDE SEQUENCE [LARGE SCALE GENOMIC DNA]</scope>
    <source>
        <strain evidence="9">IN4F17</strain>
        <tissue evidence="9">Whole Body</tissue>
    </source>
</reference>
<dbReference type="PANTHER" id="PTHR24302">
    <property type="entry name" value="CYTOCHROME P450 FAMILY 3"/>
    <property type="match status" value="1"/>
</dbReference>
<dbReference type="Pfam" id="PF00067">
    <property type="entry name" value="p450"/>
    <property type="match status" value="1"/>
</dbReference>
<dbReference type="PROSITE" id="PS00086">
    <property type="entry name" value="CYTOCHROME_P450"/>
    <property type="match status" value="1"/>
</dbReference>
<dbReference type="InterPro" id="IPR001128">
    <property type="entry name" value="Cyt_P450"/>
</dbReference>
<sequence length="221" mass="25742">MTVTSVLMIEVKRYDFLQQLLDELNEDDLTNSEDAEFKGMTMNEILAQAILFFIAGYETTASTVAHSVYNLALNPECQDKLAAELDKAMSDPHYRKKEQFLEKFDKILFSLKDPVWCSRTERRAMDTYHLGDTGIELPKGMIVQFPIYAIHHHKEFYPDPEKFDPDRFLPENRDNIRPFTYLPFGTGPRNCLAERFALLEVKLCLAHAIRNFRFHRVPETS</sequence>
<evidence type="ECO:0000256" key="1">
    <source>
        <dbReference type="ARBA" id="ARBA00010617"/>
    </source>
</evidence>
<dbReference type="InterPro" id="IPR050705">
    <property type="entry name" value="Cytochrome_P450_3A"/>
</dbReference>
<feature type="non-terminal residue" evidence="9">
    <location>
        <position position="1"/>
    </location>
</feature>
<keyword evidence="5 8" id="KW-0408">Iron</keyword>
<dbReference type="PANTHER" id="PTHR24302:SF15">
    <property type="entry name" value="FATTY-ACID PEROXYGENASE"/>
    <property type="match status" value="1"/>
</dbReference>
<dbReference type="InterPro" id="IPR002401">
    <property type="entry name" value="Cyt_P450_E_grp-I"/>
</dbReference>
<evidence type="ECO:0000313" key="10">
    <source>
        <dbReference type="Proteomes" id="UP001235939"/>
    </source>
</evidence>
<keyword evidence="3 8" id="KW-0479">Metal-binding</keyword>
<evidence type="ECO:0000256" key="8">
    <source>
        <dbReference type="RuleBase" id="RU000461"/>
    </source>
</evidence>
<keyword evidence="10" id="KW-1185">Reference proteome</keyword>
<name>A0ABY6LQG7_9ARAC</name>
<evidence type="ECO:0000313" key="9">
    <source>
        <dbReference type="EMBL" id="UYV82561.1"/>
    </source>
</evidence>
<keyword evidence="6 8" id="KW-0503">Monooxygenase</keyword>
<dbReference type="SUPFAM" id="SSF48264">
    <property type="entry name" value="Cytochrome P450"/>
    <property type="match status" value="1"/>
</dbReference>
<dbReference type="EMBL" id="CP092883">
    <property type="protein sequence ID" value="UYV82561.1"/>
    <property type="molecule type" value="Genomic_DNA"/>
</dbReference>
<keyword evidence="2 8" id="KW-0349">Heme</keyword>
<dbReference type="Proteomes" id="UP001235939">
    <property type="component" value="Chromosome 21"/>
</dbReference>
<dbReference type="InterPro" id="IPR017972">
    <property type="entry name" value="Cyt_P450_CS"/>
</dbReference>
<evidence type="ECO:0000256" key="4">
    <source>
        <dbReference type="ARBA" id="ARBA00023002"/>
    </source>
</evidence>
<comment type="function">
    <text evidence="7">Cytochromes P450 are a group of heme-thiolate monooxygenases. They oxidize a variety of structurally unrelated compounds, including steroids, fatty acids, and xenobiotics.</text>
</comment>
<organism evidence="9 10">
    <name type="scientific">Cordylochernes scorpioides</name>
    <dbReference type="NCBI Taxonomy" id="51811"/>
    <lineage>
        <taxon>Eukaryota</taxon>
        <taxon>Metazoa</taxon>
        <taxon>Ecdysozoa</taxon>
        <taxon>Arthropoda</taxon>
        <taxon>Chelicerata</taxon>
        <taxon>Arachnida</taxon>
        <taxon>Pseudoscorpiones</taxon>
        <taxon>Cheliferoidea</taxon>
        <taxon>Chernetidae</taxon>
        <taxon>Cordylochernes</taxon>
    </lineage>
</organism>
<evidence type="ECO:0008006" key="11">
    <source>
        <dbReference type="Google" id="ProtNLM"/>
    </source>
</evidence>
<proteinExistence type="inferred from homology"/>
<gene>
    <name evidence="9" type="ORF">LAZ67_21002761</name>
</gene>
<keyword evidence="4 8" id="KW-0560">Oxidoreductase</keyword>
<evidence type="ECO:0000256" key="2">
    <source>
        <dbReference type="ARBA" id="ARBA00022617"/>
    </source>
</evidence>
<evidence type="ECO:0000256" key="3">
    <source>
        <dbReference type="ARBA" id="ARBA00022723"/>
    </source>
</evidence>
<evidence type="ECO:0000256" key="7">
    <source>
        <dbReference type="ARBA" id="ARBA00043906"/>
    </source>
</evidence>
<comment type="similarity">
    <text evidence="1 8">Belongs to the cytochrome P450 family.</text>
</comment>
<dbReference type="PRINTS" id="PR00385">
    <property type="entry name" value="P450"/>
</dbReference>